<evidence type="ECO:0000256" key="1">
    <source>
        <dbReference type="ARBA" id="ARBA00007769"/>
    </source>
</evidence>
<dbReference type="FunFam" id="3.40.718.10:FF:000014">
    <property type="entry name" value="Isocitrate dehydrogenase (NAD(+))"/>
    <property type="match status" value="1"/>
</dbReference>
<comment type="similarity">
    <text evidence="1">Belongs to the isocitrate and isopropylmalate dehydrogenases family.</text>
</comment>
<keyword evidence="2 4" id="KW-0560">Oxidoreductase</keyword>
<dbReference type="PATRIC" id="fig|1217799.6.peg.1111"/>
<dbReference type="EMBL" id="LFDV01000002">
    <property type="protein sequence ID" value="KTB48234.1"/>
    <property type="molecule type" value="Genomic_DNA"/>
</dbReference>
<dbReference type="EC" id="1.1.1.41" evidence="4"/>
<comment type="caution">
    <text evidence="4">The sequence shown here is derived from an EMBL/GenBank/DDBJ whole genome shotgun (WGS) entry which is preliminary data.</text>
</comment>
<evidence type="ECO:0000259" key="3">
    <source>
        <dbReference type="SMART" id="SM01329"/>
    </source>
</evidence>
<dbReference type="OrthoDB" id="9806254at2"/>
<evidence type="ECO:0000313" key="5">
    <source>
        <dbReference type="Proteomes" id="UP000053947"/>
    </source>
</evidence>
<dbReference type="GO" id="GO:0051287">
    <property type="term" value="F:NAD binding"/>
    <property type="evidence" value="ECO:0007669"/>
    <property type="project" value="InterPro"/>
</dbReference>
<protein>
    <submittedName>
        <fullName evidence="4">Isocitrate dehydrogenase (NADP)</fullName>
        <ecNumber evidence="4">1.1.1.41</ecNumber>
    </submittedName>
</protein>
<dbReference type="Gene3D" id="3.40.718.10">
    <property type="entry name" value="Isopropylmalate Dehydrogenase"/>
    <property type="match status" value="1"/>
</dbReference>
<sequence length="357" mass="39005">MIHNVTLIPGDGIGPEISDATRRVLEATGVKFNWEVVHAGVDVIAQYGTPLPDNVLDSIRKNKVAIKGPITTPVGSGFRSVNVAIRKALDLYTCLRPCKTYKGVPSRYEDVDLVIVRENMEDLYAGIEFERGTEWAEKLKRMLKDKGEKQIREDAGFSIKMISETGTRRIVKYAFEYARRYGRKKVTAVHKANILKFSDGLFLAVARDVAAAYADIEFEDRIVDNMTMQLVRNPQQFDVIVCPNLYGDILSDLCAGLIGGLGVAPGGNIGDDFAVFEPTHGSAPKYKGLNKVNPMAMMLSGVLMLRHLNETSAADRLETAIAAVIAEGKSVTYDLAAPGATPVGTSQVADAIIEKLR</sequence>
<accession>A0A0W0GI38</accession>
<dbReference type="GO" id="GO:0006099">
    <property type="term" value="P:tricarboxylic acid cycle"/>
    <property type="evidence" value="ECO:0007669"/>
    <property type="project" value="TreeGrafter"/>
</dbReference>
<evidence type="ECO:0000313" key="4">
    <source>
        <dbReference type="EMBL" id="KTB48234.1"/>
    </source>
</evidence>
<dbReference type="InterPro" id="IPR024084">
    <property type="entry name" value="IsoPropMal-DH-like_dom"/>
</dbReference>
<keyword evidence="5" id="KW-1185">Reference proteome</keyword>
<dbReference type="SMART" id="SM01329">
    <property type="entry name" value="Iso_dh"/>
    <property type="match status" value="1"/>
</dbReference>
<dbReference type="Proteomes" id="UP000053947">
    <property type="component" value="Unassembled WGS sequence"/>
</dbReference>
<dbReference type="PROSITE" id="PS00470">
    <property type="entry name" value="IDH_IMDH"/>
    <property type="match status" value="1"/>
</dbReference>
<organism evidence="4 5">
    <name type="scientific">Dehalogenimonas alkenigignens</name>
    <dbReference type="NCBI Taxonomy" id="1217799"/>
    <lineage>
        <taxon>Bacteria</taxon>
        <taxon>Bacillati</taxon>
        <taxon>Chloroflexota</taxon>
        <taxon>Dehalococcoidia</taxon>
        <taxon>Dehalococcoidales</taxon>
        <taxon>Dehalococcoidaceae</taxon>
        <taxon>Dehalogenimonas</taxon>
    </lineage>
</organism>
<dbReference type="InterPro" id="IPR019818">
    <property type="entry name" value="IsoCit/isopropylmalate_DH_CS"/>
</dbReference>
<name>A0A0W0GI38_9CHLR</name>
<dbReference type="SUPFAM" id="SSF53659">
    <property type="entry name" value="Isocitrate/Isopropylmalate dehydrogenase-like"/>
    <property type="match status" value="1"/>
</dbReference>
<dbReference type="PANTHER" id="PTHR11835:SF34">
    <property type="entry name" value="ISOCITRATE DEHYDROGENASE [NAD] SUBUNIT ALPHA, MITOCHONDRIAL"/>
    <property type="match status" value="1"/>
</dbReference>
<dbReference type="RefSeq" id="WP_058439251.1">
    <property type="nucleotide sequence ID" value="NZ_KQ758903.1"/>
</dbReference>
<feature type="domain" description="Isopropylmalate dehydrogenase-like" evidence="3">
    <location>
        <begin position="4"/>
        <end position="352"/>
    </location>
</feature>
<dbReference type="PANTHER" id="PTHR11835">
    <property type="entry name" value="DECARBOXYLATING DEHYDROGENASES-ISOCITRATE, ISOPROPYLMALATE, TARTRATE"/>
    <property type="match status" value="1"/>
</dbReference>
<proteinExistence type="inferred from homology"/>
<dbReference type="STRING" id="1217799.DEALK_10790"/>
<dbReference type="GO" id="GO:0000287">
    <property type="term" value="F:magnesium ion binding"/>
    <property type="evidence" value="ECO:0007669"/>
    <property type="project" value="InterPro"/>
</dbReference>
<evidence type="ECO:0000256" key="2">
    <source>
        <dbReference type="ARBA" id="ARBA00023002"/>
    </source>
</evidence>
<gene>
    <name evidence="4" type="ORF">DEALK_10790</name>
</gene>
<reference evidence="4 5" key="1">
    <citation type="submission" date="2015-06" db="EMBL/GenBank/DDBJ databases">
        <title>Genome sequence of the organohalide-respiring Dehalogenimonas alkenigignens type strain (IP3-3T).</title>
        <authorList>
            <person name="Key T.A."/>
            <person name="Richmond D.P."/>
            <person name="Bowman K.S."/>
            <person name="Cho Y.-J."/>
            <person name="Chun J."/>
            <person name="da Costa M.S."/>
            <person name="Rainey F.A."/>
            <person name="Moe W.M."/>
        </authorList>
    </citation>
    <scope>NUCLEOTIDE SEQUENCE [LARGE SCALE GENOMIC DNA]</scope>
    <source>
        <strain evidence="4 5">IP3-3</strain>
    </source>
</reference>
<dbReference type="AlphaFoldDB" id="A0A0W0GI38"/>
<dbReference type="GO" id="GO:0004449">
    <property type="term" value="F:isocitrate dehydrogenase (NAD+) activity"/>
    <property type="evidence" value="ECO:0007669"/>
    <property type="project" value="UniProtKB-EC"/>
</dbReference>
<dbReference type="Pfam" id="PF00180">
    <property type="entry name" value="Iso_dh"/>
    <property type="match status" value="1"/>
</dbReference>
<dbReference type="GO" id="GO:0006102">
    <property type="term" value="P:isocitrate metabolic process"/>
    <property type="evidence" value="ECO:0007669"/>
    <property type="project" value="TreeGrafter"/>
</dbReference>